<feature type="transmembrane region" description="Helical" evidence="5">
    <location>
        <begin position="58"/>
        <end position="78"/>
    </location>
</feature>
<proteinExistence type="predicted"/>
<evidence type="ECO:0000256" key="4">
    <source>
        <dbReference type="ARBA" id="ARBA00023136"/>
    </source>
</evidence>
<evidence type="ECO:0000256" key="1">
    <source>
        <dbReference type="ARBA" id="ARBA00004141"/>
    </source>
</evidence>
<dbReference type="AlphaFoldDB" id="A0ABD3DJI9"/>
<keyword evidence="4 5" id="KW-0472">Membrane</keyword>
<evidence type="ECO:0000256" key="5">
    <source>
        <dbReference type="SAM" id="Phobius"/>
    </source>
</evidence>
<sequence length="112" mass="12796">MRTETGFHVMLATMAFTFISTILTITFRKRRPYNYVLFFLYTLSISFMLGSFSCQVRGGVVLQGSGLALLVMIGHTLYTYVAKRDLDYSLGNFMSCVLIVSFLFMNTFPRNI</sequence>
<organism evidence="6 7">
    <name type="scientific">Castilleja foliolosa</name>
    <dbReference type="NCBI Taxonomy" id="1961234"/>
    <lineage>
        <taxon>Eukaryota</taxon>
        <taxon>Viridiplantae</taxon>
        <taxon>Streptophyta</taxon>
        <taxon>Embryophyta</taxon>
        <taxon>Tracheophyta</taxon>
        <taxon>Spermatophyta</taxon>
        <taxon>Magnoliopsida</taxon>
        <taxon>eudicotyledons</taxon>
        <taxon>Gunneridae</taxon>
        <taxon>Pentapetalae</taxon>
        <taxon>asterids</taxon>
        <taxon>lamiids</taxon>
        <taxon>Lamiales</taxon>
        <taxon>Orobanchaceae</taxon>
        <taxon>Pedicularideae</taxon>
        <taxon>Castillejinae</taxon>
        <taxon>Castilleja</taxon>
    </lineage>
</organism>
<keyword evidence="7" id="KW-1185">Reference proteome</keyword>
<name>A0ABD3DJI9_9LAMI</name>
<evidence type="ECO:0000256" key="3">
    <source>
        <dbReference type="ARBA" id="ARBA00022989"/>
    </source>
</evidence>
<dbReference type="GO" id="GO:0016020">
    <property type="term" value="C:membrane"/>
    <property type="evidence" value="ECO:0007669"/>
    <property type="project" value="UniProtKB-SubCell"/>
</dbReference>
<comment type="caution">
    <text evidence="6">The sequence shown here is derived from an EMBL/GenBank/DDBJ whole genome shotgun (WGS) entry which is preliminary data.</text>
</comment>
<feature type="transmembrane region" description="Helical" evidence="5">
    <location>
        <begin position="33"/>
        <end position="52"/>
    </location>
</feature>
<keyword evidence="3 5" id="KW-1133">Transmembrane helix</keyword>
<evidence type="ECO:0000313" key="6">
    <source>
        <dbReference type="EMBL" id="KAL3642029.1"/>
    </source>
</evidence>
<protein>
    <submittedName>
        <fullName evidence="6">Uncharacterized protein</fullName>
    </submittedName>
</protein>
<accession>A0ABD3DJI9</accession>
<evidence type="ECO:0000313" key="7">
    <source>
        <dbReference type="Proteomes" id="UP001632038"/>
    </source>
</evidence>
<gene>
    <name evidence="6" type="ORF">CASFOL_012844</name>
</gene>
<dbReference type="Proteomes" id="UP001632038">
    <property type="component" value="Unassembled WGS sequence"/>
</dbReference>
<dbReference type="Pfam" id="PF01027">
    <property type="entry name" value="Bax1-I"/>
    <property type="match status" value="1"/>
</dbReference>
<dbReference type="InterPro" id="IPR006214">
    <property type="entry name" value="Bax_inhibitor_1-related"/>
</dbReference>
<dbReference type="EMBL" id="JAVIJP010000016">
    <property type="protein sequence ID" value="KAL3642029.1"/>
    <property type="molecule type" value="Genomic_DNA"/>
</dbReference>
<keyword evidence="2 5" id="KW-0812">Transmembrane</keyword>
<comment type="subcellular location">
    <subcellularLocation>
        <location evidence="1">Membrane</location>
        <topology evidence="1">Multi-pass membrane protein</topology>
    </subcellularLocation>
</comment>
<evidence type="ECO:0000256" key="2">
    <source>
        <dbReference type="ARBA" id="ARBA00022692"/>
    </source>
</evidence>
<reference evidence="7" key="1">
    <citation type="journal article" date="2024" name="IScience">
        <title>Strigolactones Initiate the Formation of Haustorium-like Structures in Castilleja.</title>
        <authorList>
            <person name="Buerger M."/>
            <person name="Peterson D."/>
            <person name="Chory J."/>
        </authorList>
    </citation>
    <scope>NUCLEOTIDE SEQUENCE [LARGE SCALE GENOMIC DNA]</scope>
</reference>
<feature type="transmembrane region" description="Helical" evidence="5">
    <location>
        <begin position="90"/>
        <end position="108"/>
    </location>
</feature>
<feature type="transmembrane region" description="Helical" evidence="5">
    <location>
        <begin position="6"/>
        <end position="26"/>
    </location>
</feature>